<gene>
    <name evidence="6" type="ORF">SAMN05660648_01951</name>
</gene>
<keyword evidence="3" id="KW-0238">DNA-binding</keyword>
<dbReference type="InterPro" id="IPR012337">
    <property type="entry name" value="RNaseH-like_sf"/>
</dbReference>
<evidence type="ECO:0000313" key="7">
    <source>
        <dbReference type="Proteomes" id="UP000183469"/>
    </source>
</evidence>
<evidence type="ECO:0000256" key="1">
    <source>
        <dbReference type="ARBA" id="ARBA00010075"/>
    </source>
</evidence>
<dbReference type="Gene3D" id="3.90.350.10">
    <property type="entry name" value="Transposase Inhibitor Protein From Tn5, Chain A, domain 1"/>
    <property type="match status" value="1"/>
</dbReference>
<name>A0A1H3YFP2_SELRU</name>
<dbReference type="AlphaFoldDB" id="A0A1H3YFP2"/>
<dbReference type="OrthoDB" id="9794050at2"/>
<evidence type="ECO:0000256" key="2">
    <source>
        <dbReference type="ARBA" id="ARBA00022578"/>
    </source>
</evidence>
<dbReference type="InterPro" id="IPR047952">
    <property type="entry name" value="Transpos_IS4"/>
</dbReference>
<comment type="similarity">
    <text evidence="1">Belongs to the transposase 11 family.</text>
</comment>
<evidence type="ECO:0000313" key="6">
    <source>
        <dbReference type="EMBL" id="SEA10373.1"/>
    </source>
</evidence>
<dbReference type="InterPro" id="IPR002559">
    <property type="entry name" value="Transposase_11"/>
</dbReference>
<accession>A0A1H3YFP2</accession>
<evidence type="ECO:0000259" key="5">
    <source>
        <dbReference type="Pfam" id="PF01609"/>
    </source>
</evidence>
<dbReference type="SUPFAM" id="SSF53098">
    <property type="entry name" value="Ribonuclease H-like"/>
    <property type="match status" value="1"/>
</dbReference>
<evidence type="ECO:0000256" key="3">
    <source>
        <dbReference type="ARBA" id="ARBA00023125"/>
    </source>
</evidence>
<keyword evidence="2" id="KW-0815">Transposition</keyword>
<dbReference type="GO" id="GO:0004803">
    <property type="term" value="F:transposase activity"/>
    <property type="evidence" value="ECO:0007669"/>
    <property type="project" value="InterPro"/>
</dbReference>
<dbReference type="GO" id="GO:0003677">
    <property type="term" value="F:DNA binding"/>
    <property type="evidence" value="ECO:0007669"/>
    <property type="project" value="UniProtKB-KW"/>
</dbReference>
<dbReference type="EMBL" id="FNQG01000008">
    <property type="protein sequence ID" value="SEA10373.1"/>
    <property type="molecule type" value="Genomic_DNA"/>
</dbReference>
<dbReference type="NCBIfam" id="NF033592">
    <property type="entry name" value="transpos_IS4_1"/>
    <property type="match status" value="1"/>
</dbReference>
<evidence type="ECO:0000256" key="4">
    <source>
        <dbReference type="ARBA" id="ARBA00023172"/>
    </source>
</evidence>
<feature type="domain" description="Transposase IS4-like" evidence="5">
    <location>
        <begin position="122"/>
        <end position="373"/>
    </location>
</feature>
<keyword evidence="4" id="KW-0233">DNA recombination</keyword>
<dbReference type="GO" id="GO:0006313">
    <property type="term" value="P:DNA transposition"/>
    <property type="evidence" value="ECO:0007669"/>
    <property type="project" value="InterPro"/>
</dbReference>
<dbReference type="RefSeq" id="WP_074672408.1">
    <property type="nucleotide sequence ID" value="NZ_FNQG01000008.1"/>
</dbReference>
<dbReference type="Proteomes" id="UP000183469">
    <property type="component" value="Unassembled WGS sequence"/>
</dbReference>
<dbReference type="PANTHER" id="PTHR33258:SF1">
    <property type="entry name" value="TRANSPOSASE INSL FOR INSERTION SEQUENCE ELEMENT IS186A-RELATED"/>
    <property type="match status" value="1"/>
</dbReference>
<sequence length="452" mass="52000">MAKKLDKNNDTAEKKVAQIKNALDGVITNMVKAPSPFVVAPDKDFTRNRTLTFKKMLHIILCMGGGSLRKELSDYFEDIEGFATKSAFVQQRGKIRPDAFKHLLHQFNKSCNDTKTYKGYHLYACDGTVVTVATNPANEETHIKGSRNAVGYNQYHISALYDLLNKTYTDAIIKGVNFINEPQAAVEMINSLDLRGKGILICDRGYAALNLMEHCNRKDGLEYLIRVKESRWIKEVNNLPLEDLDTEVTIELRTTQTNKDKIDYRNGTAKYISGKSKFGKNKSSRTWDFESPHKMTIRIVRFKITEDRYETIATSLDRFTFPAERIKELYNMRWGIETSFRDLKYAIGMVNFHARKDSSIMQEIYASLVMYNFSERITACTVVVQADGNKHVYQVNFAMSAYLCRKFLRKLNQAPISLISEVLRYIEPIRKGRSDKRKLRNQSAVNFIYRVA</sequence>
<proteinExistence type="inferred from homology"/>
<dbReference type="PANTHER" id="PTHR33258">
    <property type="entry name" value="TRANSPOSASE INSL FOR INSERTION SEQUENCE ELEMENT IS186A-RELATED"/>
    <property type="match status" value="1"/>
</dbReference>
<dbReference type="Pfam" id="PF01609">
    <property type="entry name" value="DDE_Tnp_1"/>
    <property type="match status" value="1"/>
</dbReference>
<protein>
    <submittedName>
        <fullName evidence="6">Transposase DDE domain-containing protein</fullName>
    </submittedName>
</protein>
<organism evidence="6 7">
    <name type="scientific">Selenomonas ruminantium</name>
    <dbReference type="NCBI Taxonomy" id="971"/>
    <lineage>
        <taxon>Bacteria</taxon>
        <taxon>Bacillati</taxon>
        <taxon>Bacillota</taxon>
        <taxon>Negativicutes</taxon>
        <taxon>Selenomonadales</taxon>
        <taxon>Selenomonadaceae</taxon>
        <taxon>Selenomonas</taxon>
    </lineage>
</organism>
<reference evidence="6 7" key="1">
    <citation type="submission" date="2016-10" db="EMBL/GenBank/DDBJ databases">
        <authorList>
            <person name="de Groot N.N."/>
        </authorList>
    </citation>
    <scope>NUCLEOTIDE SEQUENCE [LARGE SCALE GENOMIC DNA]</scope>
    <source>
        <strain evidence="6 7">DSM 2872</strain>
    </source>
</reference>